<dbReference type="SUPFAM" id="SSF46894">
    <property type="entry name" value="C-terminal effector domain of the bipartite response regulators"/>
    <property type="match status" value="1"/>
</dbReference>
<comment type="caution">
    <text evidence="5">The sequence shown here is derived from an EMBL/GenBank/DDBJ whole genome shotgun (WGS) entry which is preliminary data.</text>
</comment>
<dbReference type="Pfam" id="PF00196">
    <property type="entry name" value="GerE"/>
    <property type="match status" value="1"/>
</dbReference>
<evidence type="ECO:0000256" key="1">
    <source>
        <dbReference type="ARBA" id="ARBA00023015"/>
    </source>
</evidence>
<evidence type="ECO:0000256" key="3">
    <source>
        <dbReference type="ARBA" id="ARBA00023163"/>
    </source>
</evidence>
<dbReference type="Proteomes" id="UP001596039">
    <property type="component" value="Unassembled WGS sequence"/>
</dbReference>
<accession>A0ABW0NM99</accession>
<dbReference type="RefSeq" id="WP_386739130.1">
    <property type="nucleotide sequence ID" value="NZ_JBHSMG010000001.1"/>
</dbReference>
<dbReference type="InterPro" id="IPR000792">
    <property type="entry name" value="Tscrpt_reg_LuxR_C"/>
</dbReference>
<keyword evidence="2" id="KW-0238">DNA-binding</keyword>
<dbReference type="PROSITE" id="PS50043">
    <property type="entry name" value="HTH_LUXR_2"/>
    <property type="match status" value="1"/>
</dbReference>
<evidence type="ECO:0000259" key="4">
    <source>
        <dbReference type="PROSITE" id="PS50043"/>
    </source>
</evidence>
<evidence type="ECO:0000313" key="6">
    <source>
        <dbReference type="Proteomes" id="UP001596039"/>
    </source>
</evidence>
<keyword evidence="1" id="KW-0805">Transcription regulation</keyword>
<reference evidence="6" key="1">
    <citation type="journal article" date="2019" name="Int. J. Syst. Evol. Microbiol.">
        <title>The Global Catalogue of Microorganisms (GCM) 10K type strain sequencing project: providing services to taxonomists for standard genome sequencing and annotation.</title>
        <authorList>
            <consortium name="The Broad Institute Genomics Platform"/>
            <consortium name="The Broad Institute Genome Sequencing Center for Infectious Disease"/>
            <person name="Wu L."/>
            <person name="Ma J."/>
        </authorList>
    </citation>
    <scope>NUCLEOTIDE SEQUENCE [LARGE SCALE GENOMIC DNA]</scope>
    <source>
        <strain evidence="6">CGMCC 4.6997</strain>
    </source>
</reference>
<protein>
    <submittedName>
        <fullName evidence="5">LuxR C-terminal-related transcriptional regulator</fullName>
    </submittedName>
</protein>
<evidence type="ECO:0000313" key="5">
    <source>
        <dbReference type="EMBL" id="MFC5501546.1"/>
    </source>
</evidence>
<dbReference type="PANTHER" id="PTHR44688">
    <property type="entry name" value="DNA-BINDING TRANSCRIPTIONAL ACTIVATOR DEVR_DOSR"/>
    <property type="match status" value="1"/>
</dbReference>
<name>A0ABW0NM99_9MICO</name>
<dbReference type="Gene3D" id="1.10.10.10">
    <property type="entry name" value="Winged helix-like DNA-binding domain superfamily/Winged helix DNA-binding domain"/>
    <property type="match status" value="1"/>
</dbReference>
<dbReference type="SMART" id="SM00421">
    <property type="entry name" value="HTH_LUXR"/>
    <property type="match status" value="1"/>
</dbReference>
<keyword evidence="6" id="KW-1185">Reference proteome</keyword>
<dbReference type="InterPro" id="IPR016032">
    <property type="entry name" value="Sig_transdc_resp-reg_C-effctor"/>
</dbReference>
<evidence type="ECO:0000256" key="2">
    <source>
        <dbReference type="ARBA" id="ARBA00023125"/>
    </source>
</evidence>
<proteinExistence type="predicted"/>
<organism evidence="5 6">
    <name type="scientific">Lysinimonas soli</name>
    <dbReference type="NCBI Taxonomy" id="1074233"/>
    <lineage>
        <taxon>Bacteria</taxon>
        <taxon>Bacillati</taxon>
        <taxon>Actinomycetota</taxon>
        <taxon>Actinomycetes</taxon>
        <taxon>Micrococcales</taxon>
        <taxon>Microbacteriaceae</taxon>
        <taxon>Lysinimonas</taxon>
    </lineage>
</organism>
<feature type="domain" description="HTH luxR-type" evidence="4">
    <location>
        <begin position="423"/>
        <end position="488"/>
    </location>
</feature>
<dbReference type="CDD" id="cd06170">
    <property type="entry name" value="LuxR_C_like"/>
    <property type="match status" value="1"/>
</dbReference>
<dbReference type="InterPro" id="IPR036388">
    <property type="entry name" value="WH-like_DNA-bd_sf"/>
</dbReference>
<keyword evidence="3" id="KW-0804">Transcription</keyword>
<sequence>MDIAAQDGWEAAAAVLEAHWDRLATTAPQHLLAAIRALPGDAFVDRPTFLVAANYLQHVMTGGDTSRFNDNGWLDATMTGSDLGLMDTLGLLTGRSAGARTSGKLAQARQAAERARSAFERASEAERSSIRASLPHFRLQWGRAFEMADASGAESEYEEAYELAILTDQMTVGRRAAAHRAWMNAERGYLRAAELWLARALDQPAANGRYDAILFLTTALLRLDRGDHAGATRELARVRGLGDGEHWAAALWVQSMHAHDRASGAIADAQLAHEMSRHPETVSSSGANGRYVRAARARLAVLRSQVSRTPNVNPAASSTDKVIAAALANGGGSRHRALEIVRPAIAPEEPTRIRSTALLITAAAALNLDLIESAKQAFIQAHALIEDERLYSAYESIPSDDLRKLADLTSRELPDVSSPFRRAAEHSSALTRREHEVLTMLALPKSMLELSAELYISPNTLKATIRRLYRKLDVNSRAAAVDTARQAGLI</sequence>
<dbReference type="EMBL" id="JBHSMG010000001">
    <property type="protein sequence ID" value="MFC5501546.1"/>
    <property type="molecule type" value="Genomic_DNA"/>
</dbReference>
<gene>
    <name evidence="5" type="ORF">ACFPJ4_04735</name>
</gene>
<dbReference type="PANTHER" id="PTHR44688:SF16">
    <property type="entry name" value="DNA-BINDING TRANSCRIPTIONAL ACTIVATOR DEVR_DOSR"/>
    <property type="match status" value="1"/>
</dbReference>